<sequence length="70" mass="7976">MIDKIAADAMRDNHIRARVQRVIGQKPDAAERAWGHLRDATDVVPASGYRTENSHGLQTGQVRLRRWQDL</sequence>
<evidence type="ECO:0000313" key="1">
    <source>
        <dbReference type="EMBL" id="MFD1510151.1"/>
    </source>
</evidence>
<dbReference type="EMBL" id="JBHUDD010000059">
    <property type="protein sequence ID" value="MFD1510151.1"/>
    <property type="molecule type" value="Genomic_DNA"/>
</dbReference>
<keyword evidence="2" id="KW-1185">Reference proteome</keyword>
<accession>A0ABW4EJ12</accession>
<protein>
    <submittedName>
        <fullName evidence="1">Uncharacterized protein</fullName>
    </submittedName>
</protein>
<name>A0ABW4EJ12_9RHOB</name>
<reference evidence="2" key="1">
    <citation type="journal article" date="2019" name="Int. J. Syst. Evol. Microbiol.">
        <title>The Global Catalogue of Microorganisms (GCM) 10K type strain sequencing project: providing services to taxonomists for standard genome sequencing and annotation.</title>
        <authorList>
            <consortium name="The Broad Institute Genomics Platform"/>
            <consortium name="The Broad Institute Genome Sequencing Center for Infectious Disease"/>
            <person name="Wu L."/>
            <person name="Ma J."/>
        </authorList>
    </citation>
    <scope>NUCLEOTIDE SEQUENCE [LARGE SCALE GENOMIC DNA]</scope>
    <source>
        <strain evidence="2">CGMCC 1.12477</strain>
    </source>
</reference>
<proteinExistence type="predicted"/>
<organism evidence="1 2">
    <name type="scientific">Lacimonas salitolerans</name>
    <dbReference type="NCBI Taxonomy" id="1323750"/>
    <lineage>
        <taxon>Bacteria</taxon>
        <taxon>Pseudomonadati</taxon>
        <taxon>Pseudomonadota</taxon>
        <taxon>Alphaproteobacteria</taxon>
        <taxon>Rhodobacterales</taxon>
        <taxon>Paracoccaceae</taxon>
        <taxon>Lacimonas</taxon>
    </lineage>
</organism>
<comment type="caution">
    <text evidence="1">The sequence shown here is derived from an EMBL/GenBank/DDBJ whole genome shotgun (WGS) entry which is preliminary data.</text>
</comment>
<evidence type="ECO:0000313" key="2">
    <source>
        <dbReference type="Proteomes" id="UP001597186"/>
    </source>
</evidence>
<dbReference type="RefSeq" id="WP_379916035.1">
    <property type="nucleotide sequence ID" value="NZ_JBHUDD010000059.1"/>
</dbReference>
<gene>
    <name evidence="1" type="ORF">ACFTOW_12140</name>
</gene>
<dbReference type="Proteomes" id="UP001597186">
    <property type="component" value="Unassembled WGS sequence"/>
</dbReference>